<dbReference type="EMBL" id="AOIA01000127">
    <property type="protein sequence ID" value="ELY55822.1"/>
    <property type="molecule type" value="Genomic_DNA"/>
</dbReference>
<organism evidence="7 8">
    <name type="scientific">Natronococcus jeotgali DSM 18795</name>
    <dbReference type="NCBI Taxonomy" id="1227498"/>
    <lineage>
        <taxon>Archaea</taxon>
        <taxon>Methanobacteriati</taxon>
        <taxon>Methanobacteriota</taxon>
        <taxon>Stenosarchaea group</taxon>
        <taxon>Halobacteria</taxon>
        <taxon>Halobacteriales</taxon>
        <taxon>Natrialbaceae</taxon>
        <taxon>Natronococcus</taxon>
    </lineage>
</organism>
<evidence type="ECO:0000256" key="3">
    <source>
        <dbReference type="ARBA" id="ARBA00022989"/>
    </source>
</evidence>
<feature type="transmembrane region" description="Helical" evidence="5">
    <location>
        <begin position="366"/>
        <end position="384"/>
    </location>
</feature>
<dbReference type="STRING" id="1227498.C492_15231"/>
<dbReference type="PANTHER" id="PTHR37422:SF13">
    <property type="entry name" value="LIPOPOLYSACCHARIDE BIOSYNTHESIS PROTEIN PA4999-RELATED"/>
    <property type="match status" value="1"/>
</dbReference>
<comment type="subcellular location">
    <subcellularLocation>
        <location evidence="1">Membrane</location>
        <topology evidence="1">Multi-pass membrane protein</topology>
    </subcellularLocation>
</comment>
<dbReference type="RefSeq" id="WP_008424932.1">
    <property type="nucleotide sequence ID" value="NZ_AOIA01000127.1"/>
</dbReference>
<feature type="transmembrane region" description="Helical" evidence="5">
    <location>
        <begin position="42"/>
        <end position="60"/>
    </location>
</feature>
<feature type="transmembrane region" description="Helical" evidence="5">
    <location>
        <begin position="334"/>
        <end position="354"/>
    </location>
</feature>
<dbReference type="Pfam" id="PF04932">
    <property type="entry name" value="Wzy_C"/>
    <property type="match status" value="1"/>
</dbReference>
<feature type="transmembrane region" description="Helical" evidence="5">
    <location>
        <begin position="104"/>
        <end position="124"/>
    </location>
</feature>
<feature type="transmembrane region" description="Helical" evidence="5">
    <location>
        <begin position="228"/>
        <end position="250"/>
    </location>
</feature>
<comment type="caution">
    <text evidence="7">The sequence shown here is derived from an EMBL/GenBank/DDBJ whole genome shotgun (WGS) entry which is preliminary data.</text>
</comment>
<keyword evidence="8" id="KW-1185">Reference proteome</keyword>
<feature type="domain" description="O-antigen ligase-related" evidence="6">
    <location>
        <begin position="219"/>
        <end position="351"/>
    </location>
</feature>
<evidence type="ECO:0000256" key="1">
    <source>
        <dbReference type="ARBA" id="ARBA00004141"/>
    </source>
</evidence>
<proteinExistence type="predicted"/>
<evidence type="ECO:0000313" key="7">
    <source>
        <dbReference type="EMBL" id="ELY55822.1"/>
    </source>
</evidence>
<keyword evidence="3 5" id="KW-1133">Transmembrane helix</keyword>
<feature type="transmembrane region" description="Helical" evidence="5">
    <location>
        <begin position="136"/>
        <end position="157"/>
    </location>
</feature>
<gene>
    <name evidence="7" type="ORF">C492_15231</name>
</gene>
<reference evidence="7 8" key="1">
    <citation type="journal article" date="2014" name="PLoS Genet.">
        <title>Phylogenetically driven sequencing of extremely halophilic archaea reveals strategies for static and dynamic osmo-response.</title>
        <authorList>
            <person name="Becker E.A."/>
            <person name="Seitzer P.M."/>
            <person name="Tritt A."/>
            <person name="Larsen D."/>
            <person name="Krusor M."/>
            <person name="Yao A.I."/>
            <person name="Wu D."/>
            <person name="Madern D."/>
            <person name="Eisen J.A."/>
            <person name="Darling A.E."/>
            <person name="Facciotti M.T."/>
        </authorList>
    </citation>
    <scope>NUCLEOTIDE SEQUENCE [LARGE SCALE GENOMIC DNA]</scope>
    <source>
        <strain evidence="7 8">DSM 18795</strain>
    </source>
</reference>
<dbReference type="GO" id="GO:0016020">
    <property type="term" value="C:membrane"/>
    <property type="evidence" value="ECO:0007669"/>
    <property type="project" value="UniProtKB-SubCell"/>
</dbReference>
<accession>L9X2I3</accession>
<feature type="transmembrane region" description="Helical" evidence="5">
    <location>
        <begin position="390"/>
        <end position="408"/>
    </location>
</feature>
<evidence type="ECO:0000313" key="8">
    <source>
        <dbReference type="Proteomes" id="UP000011531"/>
    </source>
</evidence>
<evidence type="ECO:0000256" key="2">
    <source>
        <dbReference type="ARBA" id="ARBA00022692"/>
    </source>
</evidence>
<keyword evidence="4 5" id="KW-0472">Membrane</keyword>
<dbReference type="PANTHER" id="PTHR37422">
    <property type="entry name" value="TEICHURONIC ACID BIOSYNTHESIS PROTEIN TUAE"/>
    <property type="match status" value="1"/>
</dbReference>
<dbReference type="InterPro" id="IPR007016">
    <property type="entry name" value="O-antigen_ligase-rel_domated"/>
</dbReference>
<sequence>MATETLTPERGRDYDALALAVLGILVASILPVTVWLPSAVGSAVVFLAYAGLGTALLYGVLIEGNPRANVRRWIDTIPRFALLSWVVISTLYLLQIVLGNFESITNVGSALATPVIVAINLFLIPRLLSLERFLEFVMWVSGSLVILGLPVFLLALVIDSAALTPYLWQTPLSFGFIELPRMSSVVDNPNVLGRLTFAGAIISVLFILERDTVTDRLFLGLNVLGLFLSNSMTSLIVFFVSLVLIGVYVYAGRKWFVKMLGLAAAGVLFGVAVMYFVIAPITGTTLSGRLVLWEATVQAIAQEPILGYGFGGSGGLIEPYTAEPQFQGDGTHNAYLYLTLTTGLLGGLAYMMLYFGSIVYALRRRLPSLAPLVLVFGFAIIQLMETQNVFGYTVLSVVLSITVGYLLLPSRRVQRTRTVL</sequence>
<keyword evidence="2 5" id="KW-0812">Transmembrane</keyword>
<feature type="transmembrane region" description="Helical" evidence="5">
    <location>
        <begin position="80"/>
        <end position="98"/>
    </location>
</feature>
<feature type="transmembrane region" description="Helical" evidence="5">
    <location>
        <begin position="16"/>
        <end position="36"/>
    </location>
</feature>
<evidence type="ECO:0000259" key="6">
    <source>
        <dbReference type="Pfam" id="PF04932"/>
    </source>
</evidence>
<evidence type="ECO:0000256" key="4">
    <source>
        <dbReference type="ARBA" id="ARBA00023136"/>
    </source>
</evidence>
<evidence type="ECO:0000256" key="5">
    <source>
        <dbReference type="SAM" id="Phobius"/>
    </source>
</evidence>
<name>L9X2I3_9EURY</name>
<dbReference type="InterPro" id="IPR051533">
    <property type="entry name" value="WaaL-like"/>
</dbReference>
<protein>
    <submittedName>
        <fullName evidence="7">O-antigen polymerase</fullName>
    </submittedName>
</protein>
<feature type="transmembrane region" description="Helical" evidence="5">
    <location>
        <begin position="262"/>
        <end position="283"/>
    </location>
</feature>
<dbReference type="AlphaFoldDB" id="L9X2I3"/>
<dbReference type="Proteomes" id="UP000011531">
    <property type="component" value="Unassembled WGS sequence"/>
</dbReference>